<keyword evidence="5 7" id="KW-1133">Transmembrane helix</keyword>
<reference evidence="8" key="1">
    <citation type="submission" date="2023-06" db="EMBL/GenBank/DDBJ databases">
        <title>Survivors Of The Sea: Transcriptome response of Skeletonema marinoi to long-term dormancy.</title>
        <authorList>
            <person name="Pinder M.I.M."/>
            <person name="Kourtchenko O."/>
            <person name="Robertson E.K."/>
            <person name="Larsson T."/>
            <person name="Maumus F."/>
            <person name="Osuna-Cruz C.M."/>
            <person name="Vancaester E."/>
            <person name="Stenow R."/>
            <person name="Vandepoele K."/>
            <person name="Ploug H."/>
            <person name="Bruchert V."/>
            <person name="Godhe A."/>
            <person name="Topel M."/>
        </authorList>
    </citation>
    <scope>NUCLEOTIDE SEQUENCE</scope>
    <source>
        <strain evidence="8">R05AC</strain>
    </source>
</reference>
<feature type="transmembrane region" description="Helical" evidence="7">
    <location>
        <begin position="251"/>
        <end position="267"/>
    </location>
</feature>
<comment type="caution">
    <text evidence="8">The sequence shown here is derived from an EMBL/GenBank/DDBJ whole genome shotgun (WGS) entry which is preliminary data.</text>
</comment>
<keyword evidence="4 7" id="KW-0812">Transmembrane</keyword>
<gene>
    <name evidence="8" type="ORF">QTG54_008751</name>
</gene>
<evidence type="ECO:0000256" key="7">
    <source>
        <dbReference type="SAM" id="Phobius"/>
    </source>
</evidence>
<keyword evidence="9" id="KW-1185">Reference proteome</keyword>
<dbReference type="GO" id="GO:0005886">
    <property type="term" value="C:plasma membrane"/>
    <property type="evidence" value="ECO:0007669"/>
    <property type="project" value="TreeGrafter"/>
</dbReference>
<sequence length="407" mass="44050">MKFIEAMNERVDSSFIGKFFQIKERGSSFSTELAGATATFLTMAYILAVNPRILADSGGPCVVDPDDPAGIFGESYGECLEKIKQQYVTATAIGSMVGCLLMGLVANLPIALAPGMGMNAYFTYSVVGFRGTGSVSYQAACTAVMIEGAIFFVLALTGLRYRIIRLIPEPVRIATPAGIGAFLAHLGLQTAEGIGAVVGDIATAVTLGGCPPEKQTKLVAWDDLCRLEGICVPSDNYTCDVEGGIMTSGRTWLGLLGMMIIAVALGYRSKLSFIYGIALVTIVSWFRNTAVTYFPDDDAGNARFDYFKKVVDITGLDMIITPFTSDLANAGSLSLQCFTLISWTPLELYLALPLRWESLTKRATSQSQLKLTLSMLFPQCLDPSLVFLRLHPTSRVELVWKLERRPG</sequence>
<evidence type="ECO:0000256" key="5">
    <source>
        <dbReference type="ARBA" id="ARBA00022989"/>
    </source>
</evidence>
<dbReference type="GO" id="GO:0005345">
    <property type="term" value="F:purine nucleobase transmembrane transporter activity"/>
    <property type="evidence" value="ECO:0007669"/>
    <property type="project" value="TreeGrafter"/>
</dbReference>
<keyword evidence="3" id="KW-0813">Transport</keyword>
<dbReference type="PANTHER" id="PTHR43337:SF1">
    <property type="entry name" value="XANTHINE_URACIL PERMEASE C887.17-RELATED"/>
    <property type="match status" value="1"/>
</dbReference>
<dbReference type="GO" id="GO:0015853">
    <property type="term" value="P:adenine transport"/>
    <property type="evidence" value="ECO:0007669"/>
    <property type="project" value="TreeGrafter"/>
</dbReference>
<evidence type="ECO:0000256" key="6">
    <source>
        <dbReference type="ARBA" id="ARBA00023136"/>
    </source>
</evidence>
<comment type="similarity">
    <text evidence="2">Belongs to the nucleobase:cation symporter-2 (NCS2) (TC 2.A.40) family. Azg-like subfamily.</text>
</comment>
<dbReference type="Proteomes" id="UP001224775">
    <property type="component" value="Unassembled WGS sequence"/>
</dbReference>
<evidence type="ECO:0000256" key="4">
    <source>
        <dbReference type="ARBA" id="ARBA00022692"/>
    </source>
</evidence>
<organism evidence="8 9">
    <name type="scientific">Skeletonema marinoi</name>
    <dbReference type="NCBI Taxonomy" id="267567"/>
    <lineage>
        <taxon>Eukaryota</taxon>
        <taxon>Sar</taxon>
        <taxon>Stramenopiles</taxon>
        <taxon>Ochrophyta</taxon>
        <taxon>Bacillariophyta</taxon>
        <taxon>Coscinodiscophyceae</taxon>
        <taxon>Thalassiosirophycidae</taxon>
        <taxon>Thalassiosirales</taxon>
        <taxon>Skeletonemataceae</taxon>
        <taxon>Skeletonema</taxon>
        <taxon>Skeletonema marinoi-dohrnii complex</taxon>
    </lineage>
</organism>
<dbReference type="GO" id="GO:0015854">
    <property type="term" value="P:guanine transport"/>
    <property type="evidence" value="ECO:0007669"/>
    <property type="project" value="TreeGrafter"/>
</dbReference>
<evidence type="ECO:0000313" key="8">
    <source>
        <dbReference type="EMBL" id="KAK1740656.1"/>
    </source>
</evidence>
<dbReference type="InterPro" id="IPR045018">
    <property type="entry name" value="Azg-like"/>
</dbReference>
<keyword evidence="6 7" id="KW-0472">Membrane</keyword>
<proteinExistence type="inferred from homology"/>
<evidence type="ECO:0000256" key="3">
    <source>
        <dbReference type="ARBA" id="ARBA00022448"/>
    </source>
</evidence>
<dbReference type="EMBL" id="JATAAI010000015">
    <property type="protein sequence ID" value="KAK1740656.1"/>
    <property type="molecule type" value="Genomic_DNA"/>
</dbReference>
<accession>A0AAD8Y8D7</accession>
<dbReference type="GO" id="GO:0012505">
    <property type="term" value="C:endomembrane system"/>
    <property type="evidence" value="ECO:0007669"/>
    <property type="project" value="UniProtKB-SubCell"/>
</dbReference>
<dbReference type="Pfam" id="PF00860">
    <property type="entry name" value="Xan_ur_permease"/>
    <property type="match status" value="1"/>
</dbReference>
<evidence type="ECO:0000313" key="9">
    <source>
        <dbReference type="Proteomes" id="UP001224775"/>
    </source>
</evidence>
<name>A0AAD8Y8D7_9STRA</name>
<dbReference type="InterPro" id="IPR006043">
    <property type="entry name" value="NCS2"/>
</dbReference>
<protein>
    <submittedName>
        <fullName evidence="8">Xanthine/uracil permease-related protein</fullName>
    </submittedName>
</protein>
<comment type="subcellular location">
    <subcellularLocation>
        <location evidence="1">Endomembrane system</location>
        <topology evidence="1">Multi-pass membrane protein</topology>
    </subcellularLocation>
</comment>
<feature type="transmembrane region" description="Helical" evidence="7">
    <location>
        <begin position="92"/>
        <end position="115"/>
    </location>
</feature>
<evidence type="ECO:0000256" key="2">
    <source>
        <dbReference type="ARBA" id="ARBA00005697"/>
    </source>
</evidence>
<feature type="transmembrane region" description="Helical" evidence="7">
    <location>
        <begin position="135"/>
        <end position="156"/>
    </location>
</feature>
<dbReference type="PANTHER" id="PTHR43337">
    <property type="entry name" value="XANTHINE/URACIL PERMEASE C887.17-RELATED"/>
    <property type="match status" value="1"/>
</dbReference>
<dbReference type="AlphaFoldDB" id="A0AAD8Y8D7"/>
<evidence type="ECO:0000256" key="1">
    <source>
        <dbReference type="ARBA" id="ARBA00004127"/>
    </source>
</evidence>